<dbReference type="PANTHER" id="PTHR21666">
    <property type="entry name" value="PEPTIDASE-RELATED"/>
    <property type="match status" value="1"/>
</dbReference>
<dbReference type="InterPro" id="IPR011055">
    <property type="entry name" value="Dup_hybrid_motif"/>
</dbReference>
<feature type="signal peptide" evidence="1">
    <location>
        <begin position="1"/>
        <end position="32"/>
    </location>
</feature>
<accession>A0ABP5BGS1</accession>
<evidence type="ECO:0000259" key="2">
    <source>
        <dbReference type="Pfam" id="PF01551"/>
    </source>
</evidence>
<keyword evidence="4" id="KW-1185">Reference proteome</keyword>
<comment type="caution">
    <text evidence="3">The sequence shown here is derived from an EMBL/GenBank/DDBJ whole genome shotgun (WGS) entry which is preliminary data.</text>
</comment>
<keyword evidence="1" id="KW-0732">Signal</keyword>
<dbReference type="CDD" id="cd12797">
    <property type="entry name" value="M23_peptidase"/>
    <property type="match status" value="1"/>
</dbReference>
<dbReference type="EMBL" id="BAAANN010000003">
    <property type="protein sequence ID" value="GAA1944012.1"/>
    <property type="molecule type" value="Genomic_DNA"/>
</dbReference>
<gene>
    <name evidence="3" type="ORF">GCM10009754_09500</name>
</gene>
<feature type="chain" id="PRO_5047043172" description="M23ase beta-sheet core domain-containing protein" evidence="1">
    <location>
        <begin position="33"/>
        <end position="230"/>
    </location>
</feature>
<evidence type="ECO:0000313" key="3">
    <source>
        <dbReference type="EMBL" id="GAA1944012.1"/>
    </source>
</evidence>
<proteinExistence type="predicted"/>
<dbReference type="InterPro" id="IPR016047">
    <property type="entry name" value="M23ase_b-sheet_dom"/>
</dbReference>
<evidence type="ECO:0000256" key="1">
    <source>
        <dbReference type="SAM" id="SignalP"/>
    </source>
</evidence>
<dbReference type="Pfam" id="PF01551">
    <property type="entry name" value="Peptidase_M23"/>
    <property type="match status" value="1"/>
</dbReference>
<evidence type="ECO:0000313" key="4">
    <source>
        <dbReference type="Proteomes" id="UP001501116"/>
    </source>
</evidence>
<dbReference type="InterPro" id="IPR050570">
    <property type="entry name" value="Cell_wall_metabolism_enzyme"/>
</dbReference>
<dbReference type="Proteomes" id="UP001501116">
    <property type="component" value="Unassembled WGS sequence"/>
</dbReference>
<dbReference type="Gene3D" id="2.70.70.10">
    <property type="entry name" value="Glucose Permease (Domain IIA)"/>
    <property type="match status" value="1"/>
</dbReference>
<feature type="domain" description="M23ase beta-sheet core" evidence="2">
    <location>
        <begin position="65"/>
        <end position="151"/>
    </location>
</feature>
<protein>
    <recommendedName>
        <fullName evidence="2">M23ase beta-sheet core domain-containing protein</fullName>
    </recommendedName>
</protein>
<dbReference type="PANTHER" id="PTHR21666:SF286">
    <property type="entry name" value="LIPOPROTEIN NLPD"/>
    <property type="match status" value="1"/>
</dbReference>
<dbReference type="RefSeq" id="WP_344413794.1">
    <property type="nucleotide sequence ID" value="NZ_BAAANN010000003.1"/>
</dbReference>
<reference evidence="4" key="1">
    <citation type="journal article" date="2019" name="Int. J. Syst. Evol. Microbiol.">
        <title>The Global Catalogue of Microorganisms (GCM) 10K type strain sequencing project: providing services to taxonomists for standard genome sequencing and annotation.</title>
        <authorList>
            <consortium name="The Broad Institute Genomics Platform"/>
            <consortium name="The Broad Institute Genome Sequencing Center for Infectious Disease"/>
            <person name="Wu L."/>
            <person name="Ma J."/>
        </authorList>
    </citation>
    <scope>NUCLEOTIDE SEQUENCE [LARGE SCALE GENOMIC DNA]</scope>
    <source>
        <strain evidence="4">JCM 14545</strain>
    </source>
</reference>
<dbReference type="SUPFAM" id="SSF51261">
    <property type="entry name" value="Duplicated hybrid motif"/>
    <property type="match status" value="1"/>
</dbReference>
<sequence length="230" mass="23814">MTKTSSRLGYAGAAVLAGVLLVSPTAISTASADDGFPVFGLPFAAGQKTGSAGIHSDDGGSGVKNAIDFNPDDSTVRAPLGGTVRLQHCSGGDWVTIDHENGWRTGYYHMEGIKVADGQEVEPGAVLGSIGNALPCGGHTTGAHVHFTLWTLNAASVLSNAVDSIPGGNWDNVSYDRLSTEVANDVGVAVDGHTFGGWLFNAEAEQYKGTATNAKTKEVVKLPGYFRYDG</sequence>
<organism evidence="3 4">
    <name type="scientific">Amycolatopsis minnesotensis</name>
    <dbReference type="NCBI Taxonomy" id="337894"/>
    <lineage>
        <taxon>Bacteria</taxon>
        <taxon>Bacillati</taxon>
        <taxon>Actinomycetota</taxon>
        <taxon>Actinomycetes</taxon>
        <taxon>Pseudonocardiales</taxon>
        <taxon>Pseudonocardiaceae</taxon>
        <taxon>Amycolatopsis</taxon>
    </lineage>
</organism>
<name>A0ABP5BGS1_9PSEU</name>